<name>A0A4Q2U5B4_9HYPH</name>
<dbReference type="Proteomes" id="UP000290759">
    <property type="component" value="Unassembled WGS sequence"/>
</dbReference>
<keyword evidence="1" id="KW-0472">Membrane</keyword>
<evidence type="ECO:0000313" key="3">
    <source>
        <dbReference type="Proteomes" id="UP000290759"/>
    </source>
</evidence>
<keyword evidence="1" id="KW-1133">Transmembrane helix</keyword>
<accession>A0A4Q2U5B4</accession>
<reference evidence="2 3" key="2">
    <citation type="submission" date="2019-02" db="EMBL/GenBank/DDBJ databases">
        <title>'Lichenibacterium ramalinii' gen. nov. sp. nov., 'Lichenibacterium minor' gen. nov. sp. nov.</title>
        <authorList>
            <person name="Pankratov T."/>
        </authorList>
    </citation>
    <scope>NUCLEOTIDE SEQUENCE [LARGE SCALE GENOMIC DNA]</scope>
    <source>
        <strain evidence="2 3">RmlP026</strain>
    </source>
</reference>
<feature type="transmembrane region" description="Helical" evidence="1">
    <location>
        <begin position="91"/>
        <end position="123"/>
    </location>
</feature>
<evidence type="ECO:0000256" key="1">
    <source>
        <dbReference type="SAM" id="Phobius"/>
    </source>
</evidence>
<dbReference type="OrthoDB" id="7273031at2"/>
<dbReference type="AlphaFoldDB" id="A0A4Q2U5B4"/>
<sequence>MTDTVPSSVTFTITEPAETPWLGVFFGYVAMVPFAVGTLVFWLAEGPWRGAALAITLFWGCAILTFLAGVRRGVSFRTPGGVTASQIVTMLWLFCLGFAALVLTALALPAWATALLIAGYLSLEVFDPIAARKLEAPLYFARLRPVQMAIPVLCLAATLVLLLVR</sequence>
<reference evidence="2 3" key="1">
    <citation type="submission" date="2018-12" db="EMBL/GenBank/DDBJ databases">
        <authorList>
            <person name="Grouzdev D.S."/>
            <person name="Krutkina M.S."/>
        </authorList>
    </citation>
    <scope>NUCLEOTIDE SEQUENCE [LARGE SCALE GENOMIC DNA]</scope>
    <source>
        <strain evidence="2 3">RmlP026</strain>
    </source>
</reference>
<evidence type="ECO:0000313" key="2">
    <source>
        <dbReference type="EMBL" id="RYC31602.1"/>
    </source>
</evidence>
<dbReference type="EMBL" id="QYBB01000013">
    <property type="protein sequence ID" value="RYC31602.1"/>
    <property type="molecule type" value="Genomic_DNA"/>
</dbReference>
<protein>
    <submittedName>
        <fullName evidence="2">DUF3429 family protein</fullName>
    </submittedName>
</protein>
<organism evidence="2 3">
    <name type="scientific">Lichenibacterium minor</name>
    <dbReference type="NCBI Taxonomy" id="2316528"/>
    <lineage>
        <taxon>Bacteria</taxon>
        <taxon>Pseudomonadati</taxon>
        <taxon>Pseudomonadota</taxon>
        <taxon>Alphaproteobacteria</taxon>
        <taxon>Hyphomicrobiales</taxon>
        <taxon>Lichenihabitantaceae</taxon>
        <taxon>Lichenibacterium</taxon>
    </lineage>
</organism>
<comment type="caution">
    <text evidence="2">The sequence shown here is derived from an EMBL/GenBank/DDBJ whole genome shotgun (WGS) entry which is preliminary data.</text>
</comment>
<dbReference type="RefSeq" id="WP_129227290.1">
    <property type="nucleotide sequence ID" value="NZ_QYBB01000013.1"/>
</dbReference>
<feature type="transmembrane region" description="Helical" evidence="1">
    <location>
        <begin position="143"/>
        <end position="164"/>
    </location>
</feature>
<feature type="transmembrane region" description="Helical" evidence="1">
    <location>
        <begin position="50"/>
        <end position="70"/>
    </location>
</feature>
<keyword evidence="3" id="KW-1185">Reference proteome</keyword>
<gene>
    <name evidence="2" type="ORF">D3273_13265</name>
</gene>
<feature type="transmembrane region" description="Helical" evidence="1">
    <location>
        <begin position="21"/>
        <end position="44"/>
    </location>
</feature>
<proteinExistence type="predicted"/>
<keyword evidence="1" id="KW-0812">Transmembrane</keyword>